<organism evidence="1 2">
    <name type="scientific">Panicum virgatum</name>
    <name type="common">Blackwell switchgrass</name>
    <dbReference type="NCBI Taxonomy" id="38727"/>
    <lineage>
        <taxon>Eukaryota</taxon>
        <taxon>Viridiplantae</taxon>
        <taxon>Streptophyta</taxon>
        <taxon>Embryophyta</taxon>
        <taxon>Tracheophyta</taxon>
        <taxon>Spermatophyta</taxon>
        <taxon>Magnoliopsida</taxon>
        <taxon>Liliopsida</taxon>
        <taxon>Poales</taxon>
        <taxon>Poaceae</taxon>
        <taxon>PACMAD clade</taxon>
        <taxon>Panicoideae</taxon>
        <taxon>Panicodae</taxon>
        <taxon>Paniceae</taxon>
        <taxon>Panicinae</taxon>
        <taxon>Panicum</taxon>
        <taxon>Panicum sect. Hiantes</taxon>
    </lineage>
</organism>
<comment type="caution">
    <text evidence="1">The sequence shown here is derived from an EMBL/GenBank/DDBJ whole genome shotgun (WGS) entry which is preliminary data.</text>
</comment>
<proteinExistence type="predicted"/>
<protein>
    <submittedName>
        <fullName evidence="1">Uncharacterized protein</fullName>
    </submittedName>
</protein>
<keyword evidence="2" id="KW-1185">Reference proteome</keyword>
<reference evidence="1" key="1">
    <citation type="submission" date="2020-05" db="EMBL/GenBank/DDBJ databases">
        <title>WGS assembly of Panicum virgatum.</title>
        <authorList>
            <person name="Lovell J.T."/>
            <person name="Jenkins J."/>
            <person name="Shu S."/>
            <person name="Juenger T.E."/>
            <person name="Schmutz J."/>
        </authorList>
    </citation>
    <scope>NUCLEOTIDE SEQUENCE</scope>
    <source>
        <strain evidence="1">AP13</strain>
    </source>
</reference>
<evidence type="ECO:0000313" key="1">
    <source>
        <dbReference type="EMBL" id="KAG2628332.1"/>
    </source>
</evidence>
<accession>A0A8T0UVK4</accession>
<name>A0A8T0UVK4_PANVG</name>
<evidence type="ECO:0000313" key="2">
    <source>
        <dbReference type="Proteomes" id="UP000823388"/>
    </source>
</evidence>
<dbReference type="AlphaFoldDB" id="A0A8T0UVK4"/>
<dbReference type="Proteomes" id="UP000823388">
    <property type="component" value="Chromosome 3K"/>
</dbReference>
<gene>
    <name evidence="1" type="ORF">PVAP13_3KG376627</name>
</gene>
<sequence length="209" mass="23046">MREDICDVAESLIDKRITEVAERMLDAYIHQKLPSEQAFEVPCGTSTAQILEPPLQVISVEYVVLVEDASDDEEAILDAQVTIKDPILLITIEDSYTQSTVEVTAEEPQQLEDTLTEDESSPAAVIRKGEDLACTPTLPPSPPTTKTRCRRNARIANRGVLKNLGIVGNDGKLNEVAIQDYADCLKELLLPDLHKLLKSFKRSCLSGTL</sequence>
<dbReference type="EMBL" id="CM029041">
    <property type="protein sequence ID" value="KAG2628332.1"/>
    <property type="molecule type" value="Genomic_DNA"/>
</dbReference>